<gene>
    <name evidence="19" type="ORF">PEPS_09280</name>
</gene>
<feature type="domain" description="PAC" evidence="17">
    <location>
        <begin position="906"/>
        <end position="959"/>
    </location>
</feature>
<dbReference type="InterPro" id="IPR013655">
    <property type="entry name" value="PAS_fold_3"/>
</dbReference>
<keyword evidence="8" id="KW-0418">Kinase</keyword>
<evidence type="ECO:0000256" key="3">
    <source>
        <dbReference type="ARBA" id="ARBA00012438"/>
    </source>
</evidence>
<evidence type="ECO:0000256" key="10">
    <source>
        <dbReference type="ARBA" id="ARBA00023136"/>
    </source>
</evidence>
<evidence type="ECO:0000256" key="8">
    <source>
        <dbReference type="ARBA" id="ARBA00022777"/>
    </source>
</evidence>
<dbReference type="InterPro" id="IPR011006">
    <property type="entry name" value="CheY-like_superfamily"/>
</dbReference>
<dbReference type="InterPro" id="IPR035965">
    <property type="entry name" value="PAS-like_dom_sf"/>
</dbReference>
<dbReference type="NCBIfam" id="TIGR00229">
    <property type="entry name" value="sensory_box"/>
    <property type="match status" value="3"/>
</dbReference>
<dbReference type="CDD" id="cd12913">
    <property type="entry name" value="PDC1_MCP_like"/>
    <property type="match status" value="1"/>
</dbReference>
<dbReference type="CDD" id="cd16922">
    <property type="entry name" value="HATPase_EvgS-ArcB-TorS-like"/>
    <property type="match status" value="1"/>
</dbReference>
<feature type="domain" description="PAC" evidence="17">
    <location>
        <begin position="783"/>
        <end position="836"/>
    </location>
</feature>
<dbReference type="PROSITE" id="PS50885">
    <property type="entry name" value="HAMP"/>
    <property type="match status" value="1"/>
</dbReference>
<dbReference type="Gene3D" id="3.30.565.10">
    <property type="entry name" value="Histidine kinase-like ATPase, C-terminal domain"/>
    <property type="match status" value="1"/>
</dbReference>
<dbReference type="InterPro" id="IPR036097">
    <property type="entry name" value="HisK_dim/P_sf"/>
</dbReference>
<organism evidence="19 20">
    <name type="scientific">Persicobacter psychrovividus</name>
    <dbReference type="NCBI Taxonomy" id="387638"/>
    <lineage>
        <taxon>Bacteria</taxon>
        <taxon>Pseudomonadati</taxon>
        <taxon>Bacteroidota</taxon>
        <taxon>Cytophagia</taxon>
        <taxon>Cytophagales</taxon>
        <taxon>Persicobacteraceae</taxon>
        <taxon>Persicobacter</taxon>
    </lineage>
</organism>
<evidence type="ECO:0000259" key="18">
    <source>
        <dbReference type="PROSITE" id="PS50885"/>
    </source>
</evidence>
<feature type="domain" description="PAS" evidence="16">
    <location>
        <begin position="459"/>
        <end position="497"/>
    </location>
</feature>
<dbReference type="Pfam" id="PF02743">
    <property type="entry name" value="dCache_1"/>
    <property type="match status" value="1"/>
</dbReference>
<feature type="domain" description="HAMP" evidence="18">
    <location>
        <begin position="334"/>
        <end position="391"/>
    </location>
</feature>
<dbReference type="Pfam" id="PF08447">
    <property type="entry name" value="PAS_3"/>
    <property type="match status" value="1"/>
</dbReference>
<dbReference type="Pfam" id="PF02518">
    <property type="entry name" value="HATPase_c"/>
    <property type="match status" value="1"/>
</dbReference>
<name>A0ABM7VDB5_9BACT</name>
<dbReference type="PROSITE" id="PS50110">
    <property type="entry name" value="RESPONSE_REGULATORY"/>
    <property type="match status" value="1"/>
</dbReference>
<keyword evidence="6" id="KW-0808">Transferase</keyword>
<dbReference type="Gene3D" id="1.10.287.130">
    <property type="match status" value="1"/>
</dbReference>
<dbReference type="Pfam" id="PF08448">
    <property type="entry name" value="PAS_4"/>
    <property type="match status" value="1"/>
</dbReference>
<keyword evidence="4" id="KW-1003">Cell membrane</keyword>
<evidence type="ECO:0000256" key="1">
    <source>
        <dbReference type="ARBA" id="ARBA00000085"/>
    </source>
</evidence>
<evidence type="ECO:0000256" key="11">
    <source>
        <dbReference type="PROSITE-ProRule" id="PRU00169"/>
    </source>
</evidence>
<keyword evidence="12" id="KW-0175">Coiled coil</keyword>
<dbReference type="Pfam" id="PF00072">
    <property type="entry name" value="Response_reg"/>
    <property type="match status" value="1"/>
</dbReference>
<evidence type="ECO:0000256" key="4">
    <source>
        <dbReference type="ARBA" id="ARBA00022475"/>
    </source>
</evidence>
<dbReference type="CDD" id="cd00082">
    <property type="entry name" value="HisKA"/>
    <property type="match status" value="1"/>
</dbReference>
<evidence type="ECO:0000259" key="16">
    <source>
        <dbReference type="PROSITE" id="PS50112"/>
    </source>
</evidence>
<dbReference type="InterPro" id="IPR036890">
    <property type="entry name" value="HATPase_C_sf"/>
</dbReference>
<dbReference type="InterPro" id="IPR033479">
    <property type="entry name" value="dCache_1"/>
</dbReference>
<feature type="domain" description="Histidine kinase" evidence="14">
    <location>
        <begin position="977"/>
        <end position="1199"/>
    </location>
</feature>
<dbReference type="SMART" id="SM00448">
    <property type="entry name" value="REC"/>
    <property type="match status" value="1"/>
</dbReference>
<dbReference type="CDD" id="cd00130">
    <property type="entry name" value="PAS"/>
    <property type="match status" value="2"/>
</dbReference>
<sequence>MQLKQKIIFLVVSVLFVGIGILTYGIHHKTSDYTLSTSKVLANQISKRYANNMEELLAVSLNKGELLQEVILQIKHTNKQPRELINKIVEKSVMEDPTVDGVWMVWEPNALDGLDAQEKNTLGSDKNGRYMPNFYHQGDSVTVELPFANPDTSFWYLKSRVVGRPLVLNPYWAQRGGQQKLVISAVTPLEGKDNIFEGAIGVDVSLANIQQRIAEIGSFVSGRVLLVGNDGTIVADSDSTQIGRKLQSYKERKIDPLIVYQGRARERKVETKAGVMYQFYSPINIGFGENPWSFIIQVPESQITELTNNVTRNLLLGSLISLVVLVSLLVFFLNRIVAPLLRVSKMMREIAGGKEPDMMSFLHKNRKRKDEVGQMIESFTVLASAMQEKQVAEEELMTAFESLESSNTEIKRLNNQLEKRVVERTETLQATLHDLEVKNEELSESKRNLELAQKEFVASEKRYRSLVDDSVVGVFRLNHEGDFKFLNEAMASLCGYNSSIELMDDQPCFFCIWKEGEQVEELLDRIRRDGSVTNFLVKIYAKDGSIRHLLINASFNGDLIEGMVVDNTKEHEALVRLQEREGTLRLAQKITKMTSWKWDIASDELKVSSEFYDIFDIDPKEFDHKVSSLQQYFPEEEHLFNTRTIQKLVNQHQGSDWQDYIFEETTFKIRTAKGEERWILGNEKGMSKDGRHYLIGTFQDITAKKISEDRLRQYRTIISTAHEIMALLDADGNVVRTNLAFRKAIQKDFSEIEGKYIKEVVPDVDSELVSIMKEFRAGNVRPHQIQRWFSLPSSVGRVFLTVQVLPVYGEDGQYQGLTISARDITDIRETQERLERILHSIDDGVFDLDYSSRDFFYSENIYNMLGYHPSELSDYQDDIFSITHPDDLEDFSQSVLDLIQGKTDRIVCDIRLKKSDGIYLEVQIRATAFQWGPDGRASKIIGTQMDISALKEKEYALQAAKEQAEQANKAKSEFLANMSHEIRTPMNAVIGFTELLEGQISDPRHQGYLNSIKAGGKSLLTLINDILDLSKIEAGKMDLTYESVLTKSFFQEIQQIFAHRVAQKNLDFIVEVATDFPVSLMIDEARLRQVIFNLIGNAVKFTDQGHVKLTVKHAKGKQENEVKINIAVEDTGIGIPQDQQDLVFKAFRQQQGQSTRKYGGTGLGLSISRRLVGMMGGQMSLSSVEGKGSTFSIELPAVELGMTLIEEEQHGFTAEQKIVFAEAKVLVVDDIEINRVLIFENLKDTSLQLFEASNGKEACEIVEQERPDLVLMDIRMPVMDGYQATRTIKANEHLKHTPILALTASVMNEDRGKVFDAGCDGLLRKPISAVDLKEAMSKYLPHHIEEEQAASDTAPSAEGNSQVSLQHLSEIQQQALRKVIREELTPLWKKVADELMSDDVEDFAELLQALAEEFKLPAFKQVGQQLSAYLDCFDLEQMEHEVSSFGQILDRLG</sequence>
<evidence type="ECO:0000256" key="9">
    <source>
        <dbReference type="ARBA" id="ARBA00022989"/>
    </source>
</evidence>
<comment type="subcellular location">
    <subcellularLocation>
        <location evidence="2">Cell membrane</location>
        <topology evidence="2">Multi-pass membrane protein</topology>
    </subcellularLocation>
</comment>
<evidence type="ECO:0000256" key="13">
    <source>
        <dbReference type="SAM" id="Phobius"/>
    </source>
</evidence>
<dbReference type="InterPro" id="IPR000700">
    <property type="entry name" value="PAS-assoc_C"/>
</dbReference>
<comment type="catalytic activity">
    <reaction evidence="1">
        <text>ATP + protein L-histidine = ADP + protein N-phospho-L-histidine.</text>
        <dbReference type="EC" id="2.7.13.3"/>
    </reaction>
</comment>
<feature type="coiled-coil region" evidence="12">
    <location>
        <begin position="947"/>
        <end position="977"/>
    </location>
</feature>
<keyword evidence="10 13" id="KW-0472">Membrane</keyword>
<protein>
    <recommendedName>
        <fullName evidence="3">histidine kinase</fullName>
        <ecNumber evidence="3">2.7.13.3</ecNumber>
    </recommendedName>
</protein>
<dbReference type="Gene3D" id="3.40.50.2300">
    <property type="match status" value="1"/>
</dbReference>
<evidence type="ECO:0000256" key="2">
    <source>
        <dbReference type="ARBA" id="ARBA00004651"/>
    </source>
</evidence>
<dbReference type="Proteomes" id="UP001354989">
    <property type="component" value="Chromosome"/>
</dbReference>
<dbReference type="PANTHER" id="PTHR43047">
    <property type="entry name" value="TWO-COMPONENT HISTIDINE PROTEIN KINASE"/>
    <property type="match status" value="1"/>
</dbReference>
<keyword evidence="5 11" id="KW-0597">Phosphoprotein</keyword>
<dbReference type="InterPro" id="IPR001789">
    <property type="entry name" value="Sig_transdc_resp-reg_receiver"/>
</dbReference>
<feature type="domain" description="Response regulatory" evidence="15">
    <location>
        <begin position="1224"/>
        <end position="1340"/>
    </location>
</feature>
<feature type="domain" description="PAC" evidence="17">
    <location>
        <begin position="663"/>
        <end position="713"/>
    </location>
</feature>
<evidence type="ECO:0000313" key="20">
    <source>
        <dbReference type="Proteomes" id="UP001354989"/>
    </source>
</evidence>
<dbReference type="SMART" id="SM00091">
    <property type="entry name" value="PAS"/>
    <property type="match status" value="4"/>
</dbReference>
<dbReference type="SUPFAM" id="SSF52172">
    <property type="entry name" value="CheY-like"/>
    <property type="match status" value="1"/>
</dbReference>
<dbReference type="SUPFAM" id="SSF47384">
    <property type="entry name" value="Homodimeric domain of signal transducing histidine kinase"/>
    <property type="match status" value="1"/>
</dbReference>
<dbReference type="SMART" id="SM00387">
    <property type="entry name" value="HATPase_c"/>
    <property type="match status" value="1"/>
</dbReference>
<evidence type="ECO:0000313" key="19">
    <source>
        <dbReference type="EMBL" id="BDC98647.1"/>
    </source>
</evidence>
<dbReference type="SUPFAM" id="SSF55785">
    <property type="entry name" value="PYP-like sensor domain (PAS domain)"/>
    <property type="match status" value="4"/>
</dbReference>
<dbReference type="Gene3D" id="3.30.450.20">
    <property type="entry name" value="PAS domain"/>
    <property type="match status" value="6"/>
</dbReference>
<evidence type="ECO:0000256" key="7">
    <source>
        <dbReference type="ARBA" id="ARBA00022692"/>
    </source>
</evidence>
<dbReference type="Pfam" id="PF13188">
    <property type="entry name" value="PAS_8"/>
    <property type="match status" value="1"/>
</dbReference>
<feature type="modified residue" description="4-aspartylphosphate" evidence="11">
    <location>
        <position position="1273"/>
    </location>
</feature>
<dbReference type="PROSITE" id="PS50113">
    <property type="entry name" value="PAC"/>
    <property type="match status" value="3"/>
</dbReference>
<dbReference type="InterPro" id="IPR013656">
    <property type="entry name" value="PAS_4"/>
</dbReference>
<accession>A0ABM7VDB5</accession>
<dbReference type="PROSITE" id="PS50112">
    <property type="entry name" value="PAS"/>
    <property type="match status" value="2"/>
</dbReference>
<dbReference type="InterPro" id="IPR001610">
    <property type="entry name" value="PAC"/>
</dbReference>
<keyword evidence="20" id="KW-1185">Reference proteome</keyword>
<proteinExistence type="predicted"/>
<dbReference type="SMART" id="SM00388">
    <property type="entry name" value="HisKA"/>
    <property type="match status" value="1"/>
</dbReference>
<evidence type="ECO:0000256" key="6">
    <source>
        <dbReference type="ARBA" id="ARBA00022679"/>
    </source>
</evidence>
<dbReference type="SUPFAM" id="SSF55874">
    <property type="entry name" value="ATPase domain of HSP90 chaperone/DNA topoisomerase II/histidine kinase"/>
    <property type="match status" value="1"/>
</dbReference>
<dbReference type="InterPro" id="IPR003594">
    <property type="entry name" value="HATPase_dom"/>
</dbReference>
<feature type="transmembrane region" description="Helical" evidence="13">
    <location>
        <begin position="7"/>
        <end position="26"/>
    </location>
</feature>
<dbReference type="Gene3D" id="6.10.340.10">
    <property type="match status" value="1"/>
</dbReference>
<dbReference type="InterPro" id="IPR003661">
    <property type="entry name" value="HisK_dim/P_dom"/>
</dbReference>
<dbReference type="PANTHER" id="PTHR43047:SF72">
    <property type="entry name" value="OSMOSENSING HISTIDINE PROTEIN KINASE SLN1"/>
    <property type="match status" value="1"/>
</dbReference>
<dbReference type="EC" id="2.7.13.3" evidence="3"/>
<keyword evidence="7 13" id="KW-0812">Transmembrane</keyword>
<dbReference type="InterPro" id="IPR005467">
    <property type="entry name" value="His_kinase_dom"/>
</dbReference>
<dbReference type="InterPro" id="IPR000014">
    <property type="entry name" value="PAS"/>
</dbReference>
<evidence type="ECO:0000256" key="12">
    <source>
        <dbReference type="SAM" id="Coils"/>
    </source>
</evidence>
<dbReference type="InterPro" id="IPR003660">
    <property type="entry name" value="HAMP_dom"/>
</dbReference>
<dbReference type="SMART" id="SM00086">
    <property type="entry name" value="PAC"/>
    <property type="match status" value="4"/>
</dbReference>
<dbReference type="PRINTS" id="PR00344">
    <property type="entry name" value="BCTRLSENSOR"/>
</dbReference>
<dbReference type="PROSITE" id="PS50109">
    <property type="entry name" value="HIS_KIN"/>
    <property type="match status" value="1"/>
</dbReference>
<evidence type="ECO:0000259" key="17">
    <source>
        <dbReference type="PROSITE" id="PS50113"/>
    </source>
</evidence>
<dbReference type="EMBL" id="AP025292">
    <property type="protein sequence ID" value="BDC98647.1"/>
    <property type="molecule type" value="Genomic_DNA"/>
</dbReference>
<evidence type="ECO:0000259" key="14">
    <source>
        <dbReference type="PROSITE" id="PS50109"/>
    </source>
</evidence>
<evidence type="ECO:0000259" key="15">
    <source>
        <dbReference type="PROSITE" id="PS50110"/>
    </source>
</evidence>
<reference evidence="19 20" key="1">
    <citation type="submission" date="2021-12" db="EMBL/GenBank/DDBJ databases">
        <title>Genome sequencing of bacteria with rrn-lacking chromosome and rrn-plasmid.</title>
        <authorList>
            <person name="Anda M."/>
            <person name="Iwasaki W."/>
        </authorList>
    </citation>
    <scope>NUCLEOTIDE SEQUENCE [LARGE SCALE GENOMIC DNA]</scope>
    <source>
        <strain evidence="19 20">NBRC 101262</strain>
    </source>
</reference>
<dbReference type="Pfam" id="PF00512">
    <property type="entry name" value="HisKA"/>
    <property type="match status" value="1"/>
</dbReference>
<evidence type="ECO:0000256" key="5">
    <source>
        <dbReference type="ARBA" id="ARBA00022553"/>
    </source>
</evidence>
<keyword evidence="9 13" id="KW-1133">Transmembrane helix</keyword>
<feature type="coiled-coil region" evidence="12">
    <location>
        <begin position="396"/>
        <end position="462"/>
    </location>
</feature>
<dbReference type="RefSeq" id="WP_338397795.1">
    <property type="nucleotide sequence ID" value="NZ_AP025292.1"/>
</dbReference>
<dbReference type="InterPro" id="IPR004358">
    <property type="entry name" value="Sig_transdc_His_kin-like_C"/>
</dbReference>
<feature type="domain" description="PAS" evidence="16">
    <location>
        <begin position="830"/>
        <end position="902"/>
    </location>
</feature>